<dbReference type="AlphaFoldDB" id="L1IH98"/>
<reference evidence="3 5" key="1">
    <citation type="journal article" date="2012" name="Nature">
        <title>Algal genomes reveal evolutionary mosaicism and the fate of nucleomorphs.</title>
        <authorList>
            <consortium name="DOE Joint Genome Institute"/>
            <person name="Curtis B.A."/>
            <person name="Tanifuji G."/>
            <person name="Burki F."/>
            <person name="Gruber A."/>
            <person name="Irimia M."/>
            <person name="Maruyama S."/>
            <person name="Arias M.C."/>
            <person name="Ball S.G."/>
            <person name="Gile G.H."/>
            <person name="Hirakawa Y."/>
            <person name="Hopkins J.F."/>
            <person name="Kuo A."/>
            <person name="Rensing S.A."/>
            <person name="Schmutz J."/>
            <person name="Symeonidi A."/>
            <person name="Elias M."/>
            <person name="Eveleigh R.J."/>
            <person name="Herman E.K."/>
            <person name="Klute M.J."/>
            <person name="Nakayama T."/>
            <person name="Obornik M."/>
            <person name="Reyes-Prieto A."/>
            <person name="Armbrust E.V."/>
            <person name="Aves S.J."/>
            <person name="Beiko R.G."/>
            <person name="Coutinho P."/>
            <person name="Dacks J.B."/>
            <person name="Durnford D.G."/>
            <person name="Fast N.M."/>
            <person name="Green B.R."/>
            <person name="Grisdale C.J."/>
            <person name="Hempel F."/>
            <person name="Henrissat B."/>
            <person name="Hoppner M.P."/>
            <person name="Ishida K."/>
            <person name="Kim E."/>
            <person name="Koreny L."/>
            <person name="Kroth P.G."/>
            <person name="Liu Y."/>
            <person name="Malik S.B."/>
            <person name="Maier U.G."/>
            <person name="McRose D."/>
            <person name="Mock T."/>
            <person name="Neilson J.A."/>
            <person name="Onodera N.T."/>
            <person name="Poole A.M."/>
            <person name="Pritham E.J."/>
            <person name="Richards T.A."/>
            <person name="Rocap G."/>
            <person name="Roy S.W."/>
            <person name="Sarai C."/>
            <person name="Schaack S."/>
            <person name="Shirato S."/>
            <person name="Slamovits C.H."/>
            <person name="Spencer D.F."/>
            <person name="Suzuki S."/>
            <person name="Worden A.Z."/>
            <person name="Zauner S."/>
            <person name="Barry K."/>
            <person name="Bell C."/>
            <person name="Bharti A.K."/>
            <person name="Crow J.A."/>
            <person name="Grimwood J."/>
            <person name="Kramer R."/>
            <person name="Lindquist E."/>
            <person name="Lucas S."/>
            <person name="Salamov A."/>
            <person name="McFadden G.I."/>
            <person name="Lane C.E."/>
            <person name="Keeling P.J."/>
            <person name="Gray M.W."/>
            <person name="Grigoriev I.V."/>
            <person name="Archibald J.M."/>
        </authorList>
    </citation>
    <scope>NUCLEOTIDE SEQUENCE</scope>
    <source>
        <strain evidence="3 5">CCMP2712</strain>
    </source>
</reference>
<dbReference type="PaxDb" id="55529-EKX35269"/>
<dbReference type="InterPro" id="IPR036812">
    <property type="entry name" value="NAD(P)_OxRdtase_dom_sf"/>
</dbReference>
<evidence type="ECO:0000256" key="1">
    <source>
        <dbReference type="ARBA" id="ARBA00023002"/>
    </source>
</evidence>
<dbReference type="PROSITE" id="PS51257">
    <property type="entry name" value="PROKAR_LIPOPROTEIN"/>
    <property type="match status" value="1"/>
</dbReference>
<dbReference type="HOGENOM" id="CLU_023205_2_1_1"/>
<name>L1IH98_GUITC</name>
<dbReference type="Proteomes" id="UP000011087">
    <property type="component" value="Unassembled WGS sequence"/>
</dbReference>
<dbReference type="GO" id="GO:0005737">
    <property type="term" value="C:cytoplasm"/>
    <property type="evidence" value="ECO:0007669"/>
    <property type="project" value="TreeGrafter"/>
</dbReference>
<dbReference type="GeneID" id="17292007"/>
<evidence type="ECO:0000313" key="4">
    <source>
        <dbReference type="EnsemblProtists" id="EKX35269"/>
    </source>
</evidence>
<dbReference type="SUPFAM" id="SSF51430">
    <property type="entry name" value="NAD(P)-linked oxidoreductase"/>
    <property type="match status" value="1"/>
</dbReference>
<evidence type="ECO:0000313" key="5">
    <source>
        <dbReference type="Proteomes" id="UP000011087"/>
    </source>
</evidence>
<dbReference type="KEGG" id="gtt:GUITHDRAFT_79953"/>
<dbReference type="EnsemblProtists" id="EKX35269">
    <property type="protein sequence ID" value="EKX35269"/>
    <property type="gene ID" value="GUITHDRAFT_79953"/>
</dbReference>
<dbReference type="STRING" id="905079.L1IH98"/>
<reference evidence="4" key="3">
    <citation type="submission" date="2015-06" db="UniProtKB">
        <authorList>
            <consortium name="EnsemblProtists"/>
        </authorList>
    </citation>
    <scope>IDENTIFICATION</scope>
</reference>
<dbReference type="RefSeq" id="XP_005822249.1">
    <property type="nucleotide sequence ID" value="XM_005822192.1"/>
</dbReference>
<reference evidence="5" key="2">
    <citation type="submission" date="2012-11" db="EMBL/GenBank/DDBJ databases">
        <authorList>
            <person name="Kuo A."/>
            <person name="Curtis B.A."/>
            <person name="Tanifuji G."/>
            <person name="Burki F."/>
            <person name="Gruber A."/>
            <person name="Irimia M."/>
            <person name="Maruyama S."/>
            <person name="Arias M.C."/>
            <person name="Ball S.G."/>
            <person name="Gile G.H."/>
            <person name="Hirakawa Y."/>
            <person name="Hopkins J.F."/>
            <person name="Rensing S.A."/>
            <person name="Schmutz J."/>
            <person name="Symeonidi A."/>
            <person name="Elias M."/>
            <person name="Eveleigh R.J."/>
            <person name="Herman E.K."/>
            <person name="Klute M.J."/>
            <person name="Nakayama T."/>
            <person name="Obornik M."/>
            <person name="Reyes-Prieto A."/>
            <person name="Armbrust E.V."/>
            <person name="Aves S.J."/>
            <person name="Beiko R.G."/>
            <person name="Coutinho P."/>
            <person name="Dacks J.B."/>
            <person name="Durnford D.G."/>
            <person name="Fast N.M."/>
            <person name="Green B.R."/>
            <person name="Grisdale C."/>
            <person name="Hempe F."/>
            <person name="Henrissat B."/>
            <person name="Hoppner M.P."/>
            <person name="Ishida K.-I."/>
            <person name="Kim E."/>
            <person name="Koreny L."/>
            <person name="Kroth P.G."/>
            <person name="Liu Y."/>
            <person name="Malik S.-B."/>
            <person name="Maier U.G."/>
            <person name="McRose D."/>
            <person name="Mock T."/>
            <person name="Neilson J.A."/>
            <person name="Onodera N.T."/>
            <person name="Poole A.M."/>
            <person name="Pritham E.J."/>
            <person name="Richards T.A."/>
            <person name="Rocap G."/>
            <person name="Roy S.W."/>
            <person name="Sarai C."/>
            <person name="Schaack S."/>
            <person name="Shirato S."/>
            <person name="Slamovits C.H."/>
            <person name="Spencer D.F."/>
            <person name="Suzuki S."/>
            <person name="Worden A.Z."/>
            <person name="Zauner S."/>
            <person name="Barry K."/>
            <person name="Bell C."/>
            <person name="Bharti A.K."/>
            <person name="Crow J.A."/>
            <person name="Grimwood J."/>
            <person name="Kramer R."/>
            <person name="Lindquist E."/>
            <person name="Lucas S."/>
            <person name="Salamov A."/>
            <person name="McFadden G.I."/>
            <person name="Lane C.E."/>
            <person name="Keeling P.J."/>
            <person name="Gray M.W."/>
            <person name="Grigoriev I.V."/>
            <person name="Archibald J.M."/>
        </authorList>
    </citation>
    <scope>NUCLEOTIDE SEQUENCE</scope>
    <source>
        <strain evidence="5">CCMP2712</strain>
    </source>
</reference>
<proteinExistence type="predicted"/>
<dbReference type="EMBL" id="JH993093">
    <property type="protein sequence ID" value="EKX35269.1"/>
    <property type="molecule type" value="Genomic_DNA"/>
</dbReference>
<dbReference type="InterPro" id="IPR020471">
    <property type="entry name" value="AKR"/>
</dbReference>
<evidence type="ECO:0000259" key="2">
    <source>
        <dbReference type="Pfam" id="PF00248"/>
    </source>
</evidence>
<evidence type="ECO:0000313" key="3">
    <source>
        <dbReference type="EMBL" id="EKX35269.1"/>
    </source>
</evidence>
<dbReference type="PANTHER" id="PTHR43625">
    <property type="entry name" value="AFLATOXIN B1 ALDEHYDE REDUCTASE"/>
    <property type="match status" value="1"/>
</dbReference>
<dbReference type="Pfam" id="PF00248">
    <property type="entry name" value="Aldo_ket_red"/>
    <property type="match status" value="1"/>
</dbReference>
<organism evidence="3">
    <name type="scientific">Guillardia theta (strain CCMP2712)</name>
    <name type="common">Cryptophyte</name>
    <dbReference type="NCBI Taxonomy" id="905079"/>
    <lineage>
        <taxon>Eukaryota</taxon>
        <taxon>Cryptophyceae</taxon>
        <taxon>Pyrenomonadales</taxon>
        <taxon>Geminigeraceae</taxon>
        <taxon>Guillardia</taxon>
    </lineage>
</organism>
<dbReference type="OMA" id="SKCGFNV"/>
<gene>
    <name evidence="3" type="ORF">GUITHDRAFT_79953</name>
</gene>
<dbReference type="eggNOG" id="KOG1575">
    <property type="taxonomic scope" value="Eukaryota"/>
</dbReference>
<dbReference type="Gene3D" id="3.20.20.100">
    <property type="entry name" value="NADP-dependent oxidoreductase domain"/>
    <property type="match status" value="1"/>
</dbReference>
<dbReference type="OrthoDB" id="40856at2759"/>
<protein>
    <recommendedName>
        <fullName evidence="2">NADP-dependent oxidoreductase domain-containing protein</fullName>
    </recommendedName>
</protein>
<dbReference type="GO" id="GO:0016491">
    <property type="term" value="F:oxidoreductase activity"/>
    <property type="evidence" value="ECO:0007669"/>
    <property type="project" value="UniProtKB-KW"/>
</dbReference>
<dbReference type="PRINTS" id="PR00069">
    <property type="entry name" value="ALDKETRDTASE"/>
</dbReference>
<accession>L1IH98</accession>
<dbReference type="InterPro" id="IPR050791">
    <property type="entry name" value="Aldo-Keto_reductase"/>
</dbReference>
<keyword evidence="1" id="KW-0560">Oxidoreductase</keyword>
<feature type="domain" description="NADP-dependent oxidoreductase" evidence="2">
    <location>
        <begin position="20"/>
        <end position="311"/>
    </location>
</feature>
<dbReference type="CDD" id="cd19076">
    <property type="entry name" value="AKR_AKR13A_13D"/>
    <property type="match status" value="1"/>
</dbReference>
<keyword evidence="5" id="KW-1185">Reference proteome</keyword>
<sequence>MELRPLGSQGLMAPPMGLGCMGMTAFYDVNHDEHEEISLRTLDRALELGVNFLVSKGFASCGRNEELVGKAIKKHGRDKFIIATKFGAEYTADAKPVPHLGRPEHVRRHCEDSLKRLGTDYIDLYYMHRMDPTTPIEETMGEVKKLIAEGKVKYVGLSECTAAELRAAHAVQPISAIQMEWSLQTRDIEKDIVPTARELGVAIVAYSPLGRGLLSNTFKSRSDIKENDWRRFNPRFSEENFDTNYQNTLKIKAVAERKGCTPAQIALAWLLHQGKDVFPIPGTKSPERLEENAKAVDIVLTAEDLQELSTISEAKVIPSPLTLMAWK</sequence>
<dbReference type="PANTHER" id="PTHR43625:SF40">
    <property type="entry name" value="ALDO-KETO REDUCTASE YAKC [NADP(+)]"/>
    <property type="match status" value="1"/>
</dbReference>
<dbReference type="InterPro" id="IPR023210">
    <property type="entry name" value="NADP_OxRdtase_dom"/>
</dbReference>